<dbReference type="AlphaFoldDB" id="A0ABD7L6Y7"/>
<feature type="domain" description="Thioredoxin" evidence="5">
    <location>
        <begin position="1"/>
        <end position="110"/>
    </location>
</feature>
<dbReference type="PROSITE" id="PS00194">
    <property type="entry name" value="THIOREDOXIN_1"/>
    <property type="match status" value="1"/>
</dbReference>
<name>A0ABD7L6Y7_9BURK</name>
<dbReference type="RefSeq" id="WP_088926397.1">
    <property type="nucleotide sequence ID" value="NZ_CADFGW010000009.1"/>
</dbReference>
<evidence type="ECO:0000313" key="7">
    <source>
        <dbReference type="Proteomes" id="UP000196218"/>
    </source>
</evidence>
<keyword evidence="2" id="KW-0249">Electron transport</keyword>
<dbReference type="PRINTS" id="PR00421">
    <property type="entry name" value="THIOREDOXIN"/>
</dbReference>
<comment type="caution">
    <text evidence="6">The sequence shown here is derived from an EMBL/GenBank/DDBJ whole genome shotgun (WGS) entry which is preliminary data.</text>
</comment>
<keyword evidence="3" id="KW-1015">Disulfide bond</keyword>
<protein>
    <submittedName>
        <fullName evidence="6">Thioredoxin</fullName>
    </submittedName>
</protein>
<sequence>MTTIIEISDTTFSQDIQGSAPVLVDFWAPWCGPCLALAPHLEKLAADYTGHLKVLKLNIDEVPNGWERFGVRAIPALVFYVNGAEHSRLTGPSTMRLRVMLEKWFEECQLKGPGTPPVSTEQTVSQTELPTWLSFRGDPSVKAAAIARWRDIDLESYPRPTFCLAGEDETFESVVGAPEQLGDLLNNVWWLQSDNTENHQIHQQLLELMEAIPVGADLSDVASDTLYALIYHSPWEITQYVSEGATSNLMARIKALHNNERVGDVTPPNTWTALQREAVLLVDQGCDESTSEMLESLARPLNALSASEILGAMFVHARTDYRHYSAWSDDEYARVSEIQDVNAKQVKAELGDAPDDTDGRRVWMERVNERHQALDCKCRDADPILWGRYDEWLVNVGDVQRKIRNELVGPIRDFVGEAYHEV</sequence>
<dbReference type="PANTHER" id="PTHR45663:SF11">
    <property type="entry name" value="GEO12009P1"/>
    <property type="match status" value="1"/>
</dbReference>
<gene>
    <name evidence="6" type="ORF">UA18_03605</name>
</gene>
<dbReference type="Proteomes" id="UP000196218">
    <property type="component" value="Unassembled WGS sequence"/>
</dbReference>
<dbReference type="PROSITE" id="PS51352">
    <property type="entry name" value="THIOREDOXIN_2"/>
    <property type="match status" value="1"/>
</dbReference>
<evidence type="ECO:0000256" key="3">
    <source>
        <dbReference type="ARBA" id="ARBA00023157"/>
    </source>
</evidence>
<evidence type="ECO:0000259" key="5">
    <source>
        <dbReference type="PROSITE" id="PS51352"/>
    </source>
</evidence>
<dbReference type="Pfam" id="PF00085">
    <property type="entry name" value="Thioredoxin"/>
    <property type="match status" value="1"/>
</dbReference>
<accession>A0ABD7L6Y7</accession>
<dbReference type="CDD" id="cd02947">
    <property type="entry name" value="TRX_family"/>
    <property type="match status" value="1"/>
</dbReference>
<proteinExistence type="predicted"/>
<evidence type="ECO:0000313" key="6">
    <source>
        <dbReference type="EMBL" id="SAJ97507.1"/>
    </source>
</evidence>
<dbReference type="InterPro" id="IPR036249">
    <property type="entry name" value="Thioredoxin-like_sf"/>
</dbReference>
<dbReference type="Gene3D" id="3.40.30.10">
    <property type="entry name" value="Glutaredoxin"/>
    <property type="match status" value="1"/>
</dbReference>
<evidence type="ECO:0000256" key="1">
    <source>
        <dbReference type="ARBA" id="ARBA00022448"/>
    </source>
</evidence>
<evidence type="ECO:0000256" key="4">
    <source>
        <dbReference type="ARBA" id="ARBA00023284"/>
    </source>
</evidence>
<reference evidence="6 7" key="1">
    <citation type="submission" date="2016-04" db="EMBL/GenBank/DDBJ databases">
        <authorList>
            <person name="Peeters C."/>
        </authorList>
    </citation>
    <scope>NUCLEOTIDE SEQUENCE [LARGE SCALE GENOMIC DNA]</scope>
    <source>
        <strain evidence="6">LMG 29311</strain>
    </source>
</reference>
<organism evidence="6 7">
    <name type="scientific">Burkholderia multivorans</name>
    <dbReference type="NCBI Taxonomy" id="87883"/>
    <lineage>
        <taxon>Bacteria</taxon>
        <taxon>Pseudomonadati</taxon>
        <taxon>Pseudomonadota</taxon>
        <taxon>Betaproteobacteria</taxon>
        <taxon>Burkholderiales</taxon>
        <taxon>Burkholderiaceae</taxon>
        <taxon>Burkholderia</taxon>
        <taxon>Burkholderia cepacia complex</taxon>
    </lineage>
</organism>
<keyword evidence="1" id="KW-0813">Transport</keyword>
<dbReference type="GO" id="GO:0015036">
    <property type="term" value="F:disulfide oxidoreductase activity"/>
    <property type="evidence" value="ECO:0007669"/>
    <property type="project" value="UniProtKB-ARBA"/>
</dbReference>
<dbReference type="InterPro" id="IPR013766">
    <property type="entry name" value="Thioredoxin_domain"/>
</dbReference>
<dbReference type="InterPro" id="IPR017937">
    <property type="entry name" value="Thioredoxin_CS"/>
</dbReference>
<dbReference type="EMBL" id="FKJW01000005">
    <property type="protein sequence ID" value="SAJ97507.1"/>
    <property type="molecule type" value="Genomic_DNA"/>
</dbReference>
<dbReference type="SUPFAM" id="SSF52833">
    <property type="entry name" value="Thioredoxin-like"/>
    <property type="match status" value="1"/>
</dbReference>
<evidence type="ECO:0000256" key="2">
    <source>
        <dbReference type="ARBA" id="ARBA00022982"/>
    </source>
</evidence>
<dbReference type="PANTHER" id="PTHR45663">
    <property type="entry name" value="GEO12009P1"/>
    <property type="match status" value="1"/>
</dbReference>
<keyword evidence="4" id="KW-0676">Redox-active center</keyword>